<feature type="region of interest" description="Disordered" evidence="1">
    <location>
        <begin position="346"/>
        <end position="367"/>
    </location>
</feature>
<protein>
    <recommendedName>
        <fullName evidence="4">VWFA domain-containing protein</fullName>
    </recommendedName>
</protein>
<dbReference type="RefSeq" id="XP_047782598.1">
    <property type="nucleotide sequence ID" value="XM_047920234.1"/>
</dbReference>
<dbReference type="EMBL" id="JADCUA010000004">
    <property type="protein sequence ID" value="KAH9841132.1"/>
    <property type="molecule type" value="Genomic_DNA"/>
</dbReference>
<evidence type="ECO:0000313" key="2">
    <source>
        <dbReference type="EMBL" id="KAH9841132.1"/>
    </source>
</evidence>
<dbReference type="GeneID" id="72000966"/>
<organism evidence="2 3">
    <name type="scientific">Rhodofomes roseus</name>
    <dbReference type="NCBI Taxonomy" id="34475"/>
    <lineage>
        <taxon>Eukaryota</taxon>
        <taxon>Fungi</taxon>
        <taxon>Dikarya</taxon>
        <taxon>Basidiomycota</taxon>
        <taxon>Agaricomycotina</taxon>
        <taxon>Agaricomycetes</taxon>
        <taxon>Polyporales</taxon>
        <taxon>Rhodofomes</taxon>
    </lineage>
</organism>
<comment type="caution">
    <text evidence="2">The sequence shown here is derived from an EMBL/GenBank/DDBJ whole genome shotgun (WGS) entry which is preliminary data.</text>
</comment>
<feature type="compositionally biased region" description="Low complexity" evidence="1">
    <location>
        <begin position="223"/>
        <end position="242"/>
    </location>
</feature>
<keyword evidence="3" id="KW-1185">Reference proteome</keyword>
<gene>
    <name evidence="2" type="ORF">C8Q71DRAFT_702186</name>
</gene>
<feature type="compositionally biased region" description="Low complexity" evidence="1">
    <location>
        <begin position="346"/>
        <end position="365"/>
    </location>
</feature>
<name>A0ABQ8KR81_9APHY</name>
<proteinExistence type="predicted"/>
<feature type="region of interest" description="Disordered" evidence="1">
    <location>
        <begin position="219"/>
        <end position="242"/>
    </location>
</feature>
<feature type="region of interest" description="Disordered" evidence="1">
    <location>
        <begin position="264"/>
        <end position="283"/>
    </location>
</feature>
<sequence length="488" mass="52334">MDQSTSFSSAATNASGHAVSVLILVEDSQTMLAKWDDVRHRYLPALLHGLRADNKTSPQFRIWWFTSSPTFTPLTTTVTTLADYNNLPNLNLGRQTDTLISTGTIRRCVNVYLASGKQRRTNQHLIIIAASPLLTGSEGPGPVQAGIDPWVGTALALCQEEIHLHLIVGPANESRSFREMFSRTRFAQTLSEIPPWFEIDATRFSILISGRALQQSQQGGFRSSWQPLSPPSGSSGPVPLSDSTAAALRSLEAMAPRLSEFHTLEGPLASARSPTGRDTGRGTQLMRALAHRDATSADLSIQDMQALSSADAQGMAVADSSQQPSTLDRNVSLDQLSYYTMMSSASQASSPLPSPSLTAPESSAENVEDQPFIVTPEYEAFVAARFDEAVRSGAMQASMAANLSGTLSAPAVLMTGDVMSQAQEMQPPMYAGQQLGTQGAGQQTGIPYDSFAYSTAPAEIGGQWNPDHGYFQDPSLYGGPSAGEWQAR</sequence>
<evidence type="ECO:0000256" key="1">
    <source>
        <dbReference type="SAM" id="MobiDB-lite"/>
    </source>
</evidence>
<accession>A0ABQ8KR81</accession>
<reference evidence="2 3" key="1">
    <citation type="journal article" date="2021" name="Environ. Microbiol.">
        <title>Gene family expansions and transcriptome signatures uncover fungal adaptations to wood decay.</title>
        <authorList>
            <person name="Hage H."/>
            <person name="Miyauchi S."/>
            <person name="Viragh M."/>
            <person name="Drula E."/>
            <person name="Min B."/>
            <person name="Chaduli D."/>
            <person name="Navarro D."/>
            <person name="Favel A."/>
            <person name="Norest M."/>
            <person name="Lesage-Meessen L."/>
            <person name="Balint B."/>
            <person name="Merenyi Z."/>
            <person name="de Eugenio L."/>
            <person name="Morin E."/>
            <person name="Martinez A.T."/>
            <person name="Baldrian P."/>
            <person name="Stursova M."/>
            <person name="Martinez M.J."/>
            <person name="Novotny C."/>
            <person name="Magnuson J.K."/>
            <person name="Spatafora J.W."/>
            <person name="Maurice S."/>
            <person name="Pangilinan J."/>
            <person name="Andreopoulos W."/>
            <person name="LaButti K."/>
            <person name="Hundley H."/>
            <person name="Na H."/>
            <person name="Kuo A."/>
            <person name="Barry K."/>
            <person name="Lipzen A."/>
            <person name="Henrissat B."/>
            <person name="Riley R."/>
            <person name="Ahrendt S."/>
            <person name="Nagy L.G."/>
            <person name="Grigoriev I.V."/>
            <person name="Martin F."/>
            <person name="Rosso M.N."/>
        </authorList>
    </citation>
    <scope>NUCLEOTIDE SEQUENCE [LARGE SCALE GENOMIC DNA]</scope>
    <source>
        <strain evidence="2 3">CIRM-BRFM 1785</strain>
    </source>
</reference>
<evidence type="ECO:0008006" key="4">
    <source>
        <dbReference type="Google" id="ProtNLM"/>
    </source>
</evidence>
<evidence type="ECO:0000313" key="3">
    <source>
        <dbReference type="Proteomes" id="UP000814176"/>
    </source>
</evidence>
<feature type="region of interest" description="Disordered" evidence="1">
    <location>
        <begin position="465"/>
        <end position="488"/>
    </location>
</feature>
<dbReference type="Proteomes" id="UP000814176">
    <property type="component" value="Unassembled WGS sequence"/>
</dbReference>